<dbReference type="Proteomes" id="UP000317716">
    <property type="component" value="Unassembled WGS sequence"/>
</dbReference>
<dbReference type="GO" id="GO:0016740">
    <property type="term" value="F:transferase activity"/>
    <property type="evidence" value="ECO:0007669"/>
    <property type="project" value="UniProtKB-KW"/>
</dbReference>
<reference evidence="2 3" key="1">
    <citation type="journal article" date="2019" name="Nat. Microbiol.">
        <title>Mediterranean grassland soil C-N compound turnover is dependent on rainfall and depth, and is mediated by genomically divergent microorganisms.</title>
        <authorList>
            <person name="Diamond S."/>
            <person name="Andeer P.F."/>
            <person name="Li Z."/>
            <person name="Crits-Christoph A."/>
            <person name="Burstein D."/>
            <person name="Anantharaman K."/>
            <person name="Lane K.R."/>
            <person name="Thomas B.C."/>
            <person name="Pan C."/>
            <person name="Northen T.R."/>
            <person name="Banfield J.F."/>
        </authorList>
    </citation>
    <scope>NUCLEOTIDE SEQUENCE [LARGE SCALE GENOMIC DNA]</scope>
    <source>
        <strain evidence="2">WS_2</strain>
    </source>
</reference>
<evidence type="ECO:0000313" key="3">
    <source>
        <dbReference type="Proteomes" id="UP000317716"/>
    </source>
</evidence>
<organism evidence="2 3">
    <name type="scientific">Eiseniibacteriota bacterium</name>
    <dbReference type="NCBI Taxonomy" id="2212470"/>
    <lineage>
        <taxon>Bacteria</taxon>
        <taxon>Candidatus Eiseniibacteriota</taxon>
    </lineage>
</organism>
<dbReference type="PANTHER" id="PTHR48090">
    <property type="entry name" value="UNDECAPRENYL-PHOSPHATE 4-DEOXY-4-FORMAMIDO-L-ARABINOSE TRANSFERASE-RELATED"/>
    <property type="match status" value="1"/>
</dbReference>
<comment type="caution">
    <text evidence="2">The sequence shown here is derived from an EMBL/GenBank/DDBJ whole genome shotgun (WGS) entry which is preliminary data.</text>
</comment>
<keyword evidence="2" id="KW-0808">Transferase</keyword>
<dbReference type="InterPro" id="IPR001173">
    <property type="entry name" value="Glyco_trans_2-like"/>
</dbReference>
<dbReference type="Gene3D" id="3.90.550.10">
    <property type="entry name" value="Spore Coat Polysaccharide Biosynthesis Protein SpsA, Chain A"/>
    <property type="match status" value="1"/>
</dbReference>
<sequence>MRGGHGMSPCARVALVIPARNECRLLPRVLDAIPAWVWSVFLVDDARQDRTGDVMRAWGDPRARRLSSARRLGVGGAILLGYREALALGASCAVVVAADAQMDLAELPAVLGPIARSEADYVQGCRFLRDAPRGPMPWTRVLGNRVLSAATSWAAGRRIADSQCGFTAATAGALRVLVDAALPGGYGFPALARLEMHRRDLRVAEVPVRALYGTEVSGIRPWRDPALILARILRLGLARRLAARPHALGPAGLPDGAGGTA</sequence>
<dbReference type="SUPFAM" id="SSF53448">
    <property type="entry name" value="Nucleotide-diphospho-sugar transferases"/>
    <property type="match status" value="1"/>
</dbReference>
<gene>
    <name evidence="2" type="ORF">E6K72_07230</name>
</gene>
<name>A0A538STW1_UNCEI</name>
<protein>
    <submittedName>
        <fullName evidence="2">Glycosyltransferase family 2 protein</fullName>
    </submittedName>
</protein>
<accession>A0A538STW1</accession>
<dbReference type="AlphaFoldDB" id="A0A538STW1"/>
<dbReference type="EMBL" id="VBOS01000245">
    <property type="protein sequence ID" value="TMQ54820.1"/>
    <property type="molecule type" value="Genomic_DNA"/>
</dbReference>
<dbReference type="InterPro" id="IPR029044">
    <property type="entry name" value="Nucleotide-diphossugar_trans"/>
</dbReference>
<feature type="domain" description="Glycosyltransferase 2-like" evidence="1">
    <location>
        <begin position="15"/>
        <end position="141"/>
    </location>
</feature>
<dbReference type="Pfam" id="PF00535">
    <property type="entry name" value="Glycos_transf_2"/>
    <property type="match status" value="1"/>
</dbReference>
<dbReference type="PANTHER" id="PTHR48090:SF7">
    <property type="entry name" value="RFBJ PROTEIN"/>
    <property type="match status" value="1"/>
</dbReference>
<evidence type="ECO:0000259" key="1">
    <source>
        <dbReference type="Pfam" id="PF00535"/>
    </source>
</evidence>
<proteinExistence type="predicted"/>
<dbReference type="InterPro" id="IPR050256">
    <property type="entry name" value="Glycosyltransferase_2"/>
</dbReference>
<dbReference type="CDD" id="cd04179">
    <property type="entry name" value="DPM_DPG-synthase_like"/>
    <property type="match status" value="1"/>
</dbReference>
<evidence type="ECO:0000313" key="2">
    <source>
        <dbReference type="EMBL" id="TMQ54820.1"/>
    </source>
</evidence>